<dbReference type="InParanoid" id="A0A2H3EKY8"/>
<dbReference type="OrthoDB" id="3269304at2759"/>
<keyword evidence="3" id="KW-1185">Reference proteome</keyword>
<evidence type="ECO:0000313" key="3">
    <source>
        <dbReference type="Proteomes" id="UP000217790"/>
    </source>
</evidence>
<dbReference type="STRING" id="47427.A0A2H3EKY8"/>
<reference evidence="3" key="1">
    <citation type="journal article" date="2017" name="Nat. Ecol. Evol.">
        <title>Genome expansion and lineage-specific genetic innovations in the forest pathogenic fungi Armillaria.</title>
        <authorList>
            <person name="Sipos G."/>
            <person name="Prasanna A.N."/>
            <person name="Walter M.C."/>
            <person name="O'Connor E."/>
            <person name="Balint B."/>
            <person name="Krizsan K."/>
            <person name="Kiss B."/>
            <person name="Hess J."/>
            <person name="Varga T."/>
            <person name="Slot J."/>
            <person name="Riley R."/>
            <person name="Boka B."/>
            <person name="Rigling D."/>
            <person name="Barry K."/>
            <person name="Lee J."/>
            <person name="Mihaltcheva S."/>
            <person name="LaButti K."/>
            <person name="Lipzen A."/>
            <person name="Waldron R."/>
            <person name="Moloney N.M."/>
            <person name="Sperisen C."/>
            <person name="Kredics L."/>
            <person name="Vagvoelgyi C."/>
            <person name="Patrignani A."/>
            <person name="Fitzpatrick D."/>
            <person name="Nagy I."/>
            <person name="Doyle S."/>
            <person name="Anderson J.B."/>
            <person name="Grigoriev I.V."/>
            <person name="Gueldener U."/>
            <person name="Muensterkoetter M."/>
            <person name="Nagy L.G."/>
        </authorList>
    </citation>
    <scope>NUCLEOTIDE SEQUENCE [LARGE SCALE GENOMIC DNA]</scope>
    <source>
        <strain evidence="3">Ar21-2</strain>
    </source>
</reference>
<dbReference type="OMA" id="VCNEDEC"/>
<feature type="compositionally biased region" description="Basic residues" evidence="1">
    <location>
        <begin position="425"/>
        <end position="435"/>
    </location>
</feature>
<evidence type="ECO:0000313" key="2">
    <source>
        <dbReference type="EMBL" id="PBL03903.1"/>
    </source>
</evidence>
<feature type="region of interest" description="Disordered" evidence="1">
    <location>
        <begin position="1"/>
        <end position="23"/>
    </location>
</feature>
<feature type="compositionally biased region" description="Low complexity" evidence="1">
    <location>
        <begin position="387"/>
        <end position="424"/>
    </location>
</feature>
<dbReference type="EMBL" id="KZ293644">
    <property type="protein sequence ID" value="PBL03903.1"/>
    <property type="molecule type" value="Genomic_DNA"/>
</dbReference>
<organism evidence="2 3">
    <name type="scientific">Armillaria gallica</name>
    <name type="common">Bulbous honey fungus</name>
    <name type="synonym">Armillaria bulbosa</name>
    <dbReference type="NCBI Taxonomy" id="47427"/>
    <lineage>
        <taxon>Eukaryota</taxon>
        <taxon>Fungi</taxon>
        <taxon>Dikarya</taxon>
        <taxon>Basidiomycota</taxon>
        <taxon>Agaricomycotina</taxon>
        <taxon>Agaricomycetes</taxon>
        <taxon>Agaricomycetidae</taxon>
        <taxon>Agaricales</taxon>
        <taxon>Marasmiineae</taxon>
        <taxon>Physalacriaceae</taxon>
        <taxon>Armillaria</taxon>
    </lineage>
</organism>
<accession>A0A2H3EKY8</accession>
<dbReference type="Proteomes" id="UP000217790">
    <property type="component" value="Unassembled WGS sequence"/>
</dbReference>
<dbReference type="AlphaFoldDB" id="A0A2H3EKY8"/>
<feature type="compositionally biased region" description="Basic and acidic residues" evidence="1">
    <location>
        <begin position="485"/>
        <end position="496"/>
    </location>
</feature>
<protein>
    <submittedName>
        <fullName evidence="2">Uncharacterized protein</fullName>
    </submittedName>
</protein>
<name>A0A2H3EKY8_ARMGA</name>
<gene>
    <name evidence="2" type="ORF">ARMGADRAFT_1070404</name>
</gene>
<feature type="compositionally biased region" description="Basic and acidic residues" evidence="1">
    <location>
        <begin position="10"/>
        <end position="22"/>
    </location>
</feature>
<proteinExistence type="predicted"/>
<feature type="compositionally biased region" description="Basic and acidic residues" evidence="1">
    <location>
        <begin position="444"/>
        <end position="453"/>
    </location>
</feature>
<sequence>MLSCGKPRRRGEAAPEDNKDASDTVNHFMQEFEEKFNYRTKTPKELKSHLLNFKGKFCTFKFTMPGLSMSVATSSDGSSNASSTIPIVVSTKNDHSITLFSDLPELSGRTLFISSIRDEVNVEVNKYWKENGIGRRKHAALLQNRFKERWNALLLEDQRDWNNQATTLTASKPSTIYQNQERLNTDLTSVLYHLRGPDAHQVGNAAFLILYVVRNKDECLQTASIVVSPDDTIPFDKYVSDFQSQYVLPWCQYCNAAIHSEQCSNNRDTAMDTMKTDEVHIDMQGNVIFPNLDWASVSLREVQTHLATFFDVQWASINKGQIPWDNVIVNQSKYIKMPLPSAMQLKKASELEFGDVFALASHFSKNLNITLFQTIMTSPLPVPLSLSKPLAPSPKKATSTEPSPSKSKSPNQSVPPVKPPVKVTAKVKRARGRPKKVTEAGTETAKDAEESKKQKSPVSGHLKEPVTKHIKPNAELPIPPRRSTRREEMAKPKEPSKTVNYTQCKGARGWVYVKE</sequence>
<evidence type="ECO:0000256" key="1">
    <source>
        <dbReference type="SAM" id="MobiDB-lite"/>
    </source>
</evidence>
<feature type="region of interest" description="Disordered" evidence="1">
    <location>
        <begin position="387"/>
        <end position="501"/>
    </location>
</feature>